<dbReference type="GO" id="GO:0003725">
    <property type="term" value="F:double-stranded RNA binding"/>
    <property type="evidence" value="ECO:0007669"/>
    <property type="project" value="TreeGrafter"/>
</dbReference>
<dbReference type="Gene3D" id="1.10.533.10">
    <property type="entry name" value="Death Domain, Fas"/>
    <property type="match status" value="2"/>
</dbReference>
<keyword evidence="7" id="KW-0399">Innate immunity</keyword>
<organism evidence="23 24">
    <name type="scientific">Scyliorhinus torazame</name>
    <name type="common">Cloudy catshark</name>
    <name type="synonym">Catulus torazame</name>
    <dbReference type="NCBI Taxonomy" id="75743"/>
    <lineage>
        <taxon>Eukaryota</taxon>
        <taxon>Metazoa</taxon>
        <taxon>Chordata</taxon>
        <taxon>Craniata</taxon>
        <taxon>Vertebrata</taxon>
        <taxon>Chondrichthyes</taxon>
        <taxon>Elasmobranchii</taxon>
        <taxon>Galeomorphii</taxon>
        <taxon>Galeoidea</taxon>
        <taxon>Carcharhiniformes</taxon>
        <taxon>Scyliorhinidae</taxon>
        <taxon>Scyliorhinus</taxon>
    </lineage>
</organism>
<dbReference type="EMBL" id="BFAA01001317">
    <property type="protein sequence ID" value="GCB63531.1"/>
    <property type="molecule type" value="Genomic_DNA"/>
</dbReference>
<keyword evidence="9" id="KW-0677">Repeat</keyword>
<keyword evidence="24" id="KW-1185">Reference proteome</keyword>
<evidence type="ECO:0000313" key="23">
    <source>
        <dbReference type="EMBL" id="GCB63531.1"/>
    </source>
</evidence>
<evidence type="ECO:0000256" key="16">
    <source>
        <dbReference type="ARBA" id="ARBA00022859"/>
    </source>
</evidence>
<evidence type="ECO:0000256" key="6">
    <source>
        <dbReference type="ARBA" id="ARBA00022553"/>
    </source>
</evidence>
<evidence type="ECO:0000256" key="7">
    <source>
        <dbReference type="ARBA" id="ARBA00022588"/>
    </source>
</evidence>
<sequence>MSETDKHNLRAYGLYITHILRPTYIHGFLASFLTPVDIQQIESLESQSVIKSAERFLDILLTLDEKGWYQAFLDELGARGYTGLKTAIETADFTEIDKLDEPKKLLERISPTIVSNINPCEVMIHMPTCLLGRQCEEIRQVTERAGSTAGAMKLLECLQSSDKVNFFKEFKLALEECNYNAVTSLLTSDPGDVKTNWENSSSSMSQDVEMHYSEEPERLDTCSAAVNNTKKLQQNSVTVKNLQLRNYQIELAEPVLAGDNTLICAPTGCGKTIVALHITESHLKEAPEGEKRKVVFMATTVPVYEQQYDLFVKHFKKTSFKVCGFCGDKVDSSPVEMLVEANDIIVLTPQILLNCLKDGRIASFSLFTLLIFDECHKATKNHPYNVLMKKYLDIKLGTRTIILPQIVGLTASLGVGDACSVNEAMNYIVQICANLNAEAISTVQKYVEELEKYVFVSAKHTRETGKRTKDPFADIISGMMAQVEEMAKNIYNIDDLSQTQNGSYGTQSYEQWIIEVQKKCKVLQMPDVEQERMICRALFTYTEYLRKFNDALIINADARTKDAVGYLKEFFDNVKRGGYDKTEQMLAALFEDKKEQLEQIDADPANENPKLSEVKSILKEEYENNPKTKTILFVQTRALADALRKWLQDCQALTFLQPEMLLGRSKNTGMTLPSQKKALTSFKDDSGSKILVATSVADEGIDIAQCNLVLLYEYVGNVIKMIQTRGKVIDVINTIQVNDKKMREWTVRTSSADKPDVSYQLLCGKCKLYACNSNDIRVIEDCHHTVIDNSFKERYSTKPHKKPIVFNNIQKRQKLHCKECNHDWGITANYKVFNDIPVIKIESFILMNVATPGGKRVQTPGGKWKNVPFPIKLFDGAEVGNE</sequence>
<evidence type="ECO:0000256" key="17">
    <source>
        <dbReference type="ARBA" id="ARBA00022884"/>
    </source>
</evidence>
<feature type="domain" description="Helicase C-terminal" evidence="21">
    <location>
        <begin position="610"/>
        <end position="765"/>
    </location>
</feature>
<dbReference type="Gene3D" id="3.40.50.300">
    <property type="entry name" value="P-loop containing nucleotide triphosphate hydrolases"/>
    <property type="match status" value="2"/>
</dbReference>
<keyword evidence="14" id="KW-0067">ATP-binding</keyword>
<keyword evidence="6" id="KW-0597">Phosphoprotein</keyword>
<dbReference type="STRING" id="75743.A0A401NRJ7"/>
<dbReference type="InterPro" id="IPR014001">
    <property type="entry name" value="Helicase_ATP-bd"/>
</dbReference>
<keyword evidence="17" id="KW-0694">RNA-binding</keyword>
<dbReference type="OMA" id="HEAIENW"/>
<dbReference type="OrthoDB" id="416741at2759"/>
<dbReference type="CDD" id="cd15805">
    <property type="entry name" value="RIG-I_C"/>
    <property type="match status" value="1"/>
</dbReference>
<evidence type="ECO:0000256" key="15">
    <source>
        <dbReference type="ARBA" id="ARBA00022843"/>
    </source>
</evidence>
<evidence type="ECO:0000256" key="10">
    <source>
        <dbReference type="ARBA" id="ARBA00022741"/>
    </source>
</evidence>
<dbReference type="GO" id="GO:0003727">
    <property type="term" value="F:single-stranded RNA binding"/>
    <property type="evidence" value="ECO:0007669"/>
    <property type="project" value="TreeGrafter"/>
</dbReference>
<name>A0A401NRJ7_SCYTO</name>
<evidence type="ECO:0000256" key="19">
    <source>
        <dbReference type="ARBA" id="ARBA00049390"/>
    </source>
</evidence>
<dbReference type="InterPro" id="IPR001650">
    <property type="entry name" value="Helicase_C-like"/>
</dbReference>
<keyword evidence="13" id="KW-0862">Zinc</keyword>
<dbReference type="PROSITE" id="PS51192">
    <property type="entry name" value="HELICASE_ATP_BIND_1"/>
    <property type="match status" value="1"/>
</dbReference>
<proteinExistence type="inferred from homology"/>
<comment type="subcellular location">
    <subcellularLocation>
        <location evidence="1">Cytoplasm</location>
    </subcellularLocation>
</comment>
<dbReference type="PROSITE" id="PS51789">
    <property type="entry name" value="RLR_CTR"/>
    <property type="match status" value="1"/>
</dbReference>
<dbReference type="SMART" id="SM00487">
    <property type="entry name" value="DEXDc"/>
    <property type="match status" value="1"/>
</dbReference>
<evidence type="ECO:0000259" key="21">
    <source>
        <dbReference type="PROSITE" id="PS51194"/>
    </source>
</evidence>
<dbReference type="SUPFAM" id="SSF52540">
    <property type="entry name" value="P-loop containing nucleoside triphosphate hydrolases"/>
    <property type="match status" value="2"/>
</dbReference>
<keyword evidence="10" id="KW-0547">Nucleotide-binding</keyword>
<keyword evidence="11" id="KW-0378">Hydrolase</keyword>
<keyword evidence="16" id="KW-0391">Immunity</keyword>
<evidence type="ECO:0000256" key="5">
    <source>
        <dbReference type="ARBA" id="ARBA00022499"/>
    </source>
</evidence>
<evidence type="ECO:0000256" key="14">
    <source>
        <dbReference type="ARBA" id="ARBA00022840"/>
    </source>
</evidence>
<dbReference type="Pfam" id="PF00271">
    <property type="entry name" value="Helicase_C"/>
    <property type="match status" value="1"/>
</dbReference>
<keyword evidence="18" id="KW-0051">Antiviral defense</keyword>
<evidence type="ECO:0000256" key="13">
    <source>
        <dbReference type="ARBA" id="ARBA00022833"/>
    </source>
</evidence>
<feature type="domain" description="Helicase ATP-binding" evidence="20">
    <location>
        <begin position="252"/>
        <end position="431"/>
    </location>
</feature>
<dbReference type="FunFam" id="2.170.150.30:FF:000001">
    <property type="entry name" value="Probable ATP-dependent RNA helicase DDX58"/>
    <property type="match status" value="1"/>
</dbReference>
<evidence type="ECO:0000256" key="9">
    <source>
        <dbReference type="ARBA" id="ARBA00022737"/>
    </source>
</evidence>
<comment type="catalytic activity">
    <reaction evidence="19">
        <text>ATP + H2O = ADP + phosphate + H(+)</text>
        <dbReference type="Rhea" id="RHEA:13065"/>
        <dbReference type="ChEBI" id="CHEBI:15377"/>
        <dbReference type="ChEBI" id="CHEBI:15378"/>
        <dbReference type="ChEBI" id="CHEBI:30616"/>
        <dbReference type="ChEBI" id="CHEBI:43474"/>
        <dbReference type="ChEBI" id="CHEBI:456216"/>
        <dbReference type="EC" id="3.6.4.13"/>
    </reaction>
    <physiologicalReaction direction="left-to-right" evidence="19">
        <dbReference type="Rhea" id="RHEA:13066"/>
    </physiologicalReaction>
</comment>
<dbReference type="InterPro" id="IPR038557">
    <property type="entry name" value="RLR_C_sf"/>
</dbReference>
<dbReference type="Gene3D" id="1.20.1320.30">
    <property type="match status" value="1"/>
</dbReference>
<dbReference type="PANTHER" id="PTHR14074">
    <property type="entry name" value="HELICASE WITH DEATH DOMAIN-RELATED"/>
    <property type="match status" value="1"/>
</dbReference>
<dbReference type="Pfam" id="PF18119">
    <property type="entry name" value="RIG-I_C"/>
    <property type="match status" value="1"/>
</dbReference>
<evidence type="ECO:0000256" key="8">
    <source>
        <dbReference type="ARBA" id="ARBA00022723"/>
    </source>
</evidence>
<dbReference type="InterPro" id="IPR027417">
    <property type="entry name" value="P-loop_NTPase"/>
</dbReference>
<evidence type="ECO:0000256" key="18">
    <source>
        <dbReference type="ARBA" id="ARBA00023118"/>
    </source>
</evidence>
<evidence type="ECO:0000259" key="22">
    <source>
        <dbReference type="PROSITE" id="PS51789"/>
    </source>
</evidence>
<dbReference type="Pfam" id="PF16739">
    <property type="entry name" value="CARD_2"/>
    <property type="match status" value="2"/>
</dbReference>
<dbReference type="PROSITE" id="PS51194">
    <property type="entry name" value="HELICASE_CTER"/>
    <property type="match status" value="1"/>
</dbReference>
<dbReference type="InterPro" id="IPR041204">
    <property type="entry name" value="RIG-I-like_C"/>
</dbReference>
<dbReference type="InterPro" id="IPR051363">
    <property type="entry name" value="RLR_Helicase"/>
</dbReference>
<accession>A0A401NRJ7</accession>
<feature type="domain" description="RLR CTR" evidence="22">
    <location>
        <begin position="748"/>
        <end position="881"/>
    </location>
</feature>
<dbReference type="InterPro" id="IPR011545">
    <property type="entry name" value="DEAD/DEAH_box_helicase_dom"/>
</dbReference>
<dbReference type="EC" id="3.6.4.13" evidence="3"/>
<keyword evidence="8" id="KW-0479">Metal-binding</keyword>
<evidence type="ECO:0000313" key="24">
    <source>
        <dbReference type="Proteomes" id="UP000288216"/>
    </source>
</evidence>
<evidence type="ECO:0000256" key="2">
    <source>
        <dbReference type="ARBA" id="ARBA00006866"/>
    </source>
</evidence>
<dbReference type="GO" id="GO:0016787">
    <property type="term" value="F:hydrolase activity"/>
    <property type="evidence" value="ECO:0007669"/>
    <property type="project" value="UniProtKB-KW"/>
</dbReference>
<dbReference type="InterPro" id="IPR021673">
    <property type="entry name" value="RLR_CTR"/>
</dbReference>
<dbReference type="PANTHER" id="PTHR14074:SF16">
    <property type="entry name" value="ANTIVIRAL INNATE IMMUNE RESPONSE RECEPTOR RIG-I"/>
    <property type="match status" value="1"/>
</dbReference>
<comment type="caution">
    <text evidence="23">The sequence shown here is derived from an EMBL/GenBank/DDBJ whole genome shotgun (WGS) entry which is preliminary data.</text>
</comment>
<dbReference type="GO" id="GO:0002753">
    <property type="term" value="P:cytoplasmic pattern recognition receptor signaling pathway"/>
    <property type="evidence" value="ECO:0007669"/>
    <property type="project" value="TreeGrafter"/>
</dbReference>
<evidence type="ECO:0000256" key="1">
    <source>
        <dbReference type="ARBA" id="ARBA00004496"/>
    </source>
</evidence>
<evidence type="ECO:0000256" key="4">
    <source>
        <dbReference type="ARBA" id="ARBA00022490"/>
    </source>
</evidence>
<dbReference type="GO" id="GO:0005524">
    <property type="term" value="F:ATP binding"/>
    <property type="evidence" value="ECO:0007669"/>
    <property type="project" value="UniProtKB-KW"/>
</dbReference>
<evidence type="ECO:0000256" key="3">
    <source>
        <dbReference type="ARBA" id="ARBA00012552"/>
    </source>
</evidence>
<evidence type="ECO:0000259" key="20">
    <source>
        <dbReference type="PROSITE" id="PS51192"/>
    </source>
</evidence>
<dbReference type="Pfam" id="PF00270">
    <property type="entry name" value="DEAD"/>
    <property type="match status" value="1"/>
</dbReference>
<reference evidence="23 24" key="1">
    <citation type="journal article" date="2018" name="Nat. Ecol. Evol.">
        <title>Shark genomes provide insights into elasmobranch evolution and the origin of vertebrates.</title>
        <authorList>
            <person name="Hara Y"/>
            <person name="Yamaguchi K"/>
            <person name="Onimaru K"/>
            <person name="Kadota M"/>
            <person name="Koyanagi M"/>
            <person name="Keeley SD"/>
            <person name="Tatsumi K"/>
            <person name="Tanaka K"/>
            <person name="Motone F"/>
            <person name="Kageyama Y"/>
            <person name="Nozu R"/>
            <person name="Adachi N"/>
            <person name="Nishimura O"/>
            <person name="Nakagawa R"/>
            <person name="Tanegashima C"/>
            <person name="Kiyatake I"/>
            <person name="Matsumoto R"/>
            <person name="Murakumo K"/>
            <person name="Nishida K"/>
            <person name="Terakita A"/>
            <person name="Kuratani S"/>
            <person name="Sato K"/>
            <person name="Hyodo S Kuraku.S."/>
        </authorList>
    </citation>
    <scope>NUCLEOTIDE SEQUENCE [LARGE SCALE GENOMIC DNA]</scope>
</reference>
<dbReference type="AlphaFoldDB" id="A0A401NRJ7"/>
<dbReference type="Gene3D" id="2.170.150.30">
    <property type="entry name" value="RIG-I-like receptor, C-terminal regulatory domain"/>
    <property type="match status" value="1"/>
</dbReference>
<dbReference type="GO" id="GO:0140374">
    <property type="term" value="P:antiviral innate immune response"/>
    <property type="evidence" value="ECO:0007669"/>
    <property type="project" value="TreeGrafter"/>
</dbReference>
<dbReference type="Pfam" id="PF11648">
    <property type="entry name" value="RIG-I_C-RD"/>
    <property type="match status" value="1"/>
</dbReference>
<keyword evidence="12" id="KW-0347">Helicase</keyword>
<dbReference type="Proteomes" id="UP000288216">
    <property type="component" value="Unassembled WGS sequence"/>
</dbReference>
<comment type="similarity">
    <text evidence="2">Belongs to the helicase family. RLR subfamily.</text>
</comment>
<dbReference type="CDD" id="cd12090">
    <property type="entry name" value="MDA5_ID"/>
    <property type="match status" value="1"/>
</dbReference>
<dbReference type="GO" id="GO:0003724">
    <property type="term" value="F:RNA helicase activity"/>
    <property type="evidence" value="ECO:0007669"/>
    <property type="project" value="UniProtKB-EC"/>
</dbReference>
<dbReference type="InterPro" id="IPR011029">
    <property type="entry name" value="DEATH-like_dom_sf"/>
</dbReference>
<gene>
    <name evidence="23" type="ORF">scyTo_0004436</name>
</gene>
<dbReference type="GO" id="GO:0008270">
    <property type="term" value="F:zinc ion binding"/>
    <property type="evidence" value="ECO:0007669"/>
    <property type="project" value="TreeGrafter"/>
</dbReference>
<evidence type="ECO:0000256" key="11">
    <source>
        <dbReference type="ARBA" id="ARBA00022801"/>
    </source>
</evidence>
<keyword evidence="15" id="KW-0832">Ubl conjugation</keyword>
<keyword evidence="5" id="KW-1017">Isopeptide bond</keyword>
<dbReference type="InterPro" id="IPR031964">
    <property type="entry name" value="CARD_dom"/>
</dbReference>
<keyword evidence="4" id="KW-0963">Cytoplasm</keyword>
<dbReference type="GO" id="GO:0005737">
    <property type="term" value="C:cytoplasm"/>
    <property type="evidence" value="ECO:0007669"/>
    <property type="project" value="UniProtKB-SubCell"/>
</dbReference>
<evidence type="ECO:0000256" key="12">
    <source>
        <dbReference type="ARBA" id="ARBA00022806"/>
    </source>
</evidence>
<protein>
    <recommendedName>
        <fullName evidence="3">RNA helicase</fullName>
        <ecNumber evidence="3">3.6.4.13</ecNumber>
    </recommendedName>
</protein>